<evidence type="ECO:0000313" key="3">
    <source>
        <dbReference type="Proteomes" id="UP000280271"/>
    </source>
</evidence>
<comment type="caution">
    <text evidence="2">The sequence shown here is derived from an EMBL/GenBank/DDBJ whole genome shotgun (WGS) entry which is preliminary data.</text>
</comment>
<keyword evidence="1" id="KW-0472">Membrane</keyword>
<dbReference type="RefSeq" id="WP_120375274.1">
    <property type="nucleotide sequence ID" value="NZ_RCHC01000007.1"/>
</dbReference>
<sequence length="101" mass="11733">MELPWLKSMIFWSILIIALLGIFQCTQRTENKKQASTSMYERLYQCAKELPTTQKSTLQNIQKQIQPNMTQQELMTLISSCRKTIPSQSTETYINAIKKLS</sequence>
<accession>A0ABX9TX74</accession>
<keyword evidence="3" id="KW-1185">Reference proteome</keyword>
<dbReference type="EMBL" id="RCHC01000007">
    <property type="protein sequence ID" value="RLL22159.1"/>
    <property type="molecule type" value="Genomic_DNA"/>
</dbReference>
<dbReference type="Proteomes" id="UP000280271">
    <property type="component" value="Unassembled WGS sequence"/>
</dbReference>
<gene>
    <name evidence="2" type="ORF">D9K81_08415</name>
</gene>
<evidence type="ECO:0000256" key="1">
    <source>
        <dbReference type="SAM" id="Phobius"/>
    </source>
</evidence>
<feature type="transmembrane region" description="Helical" evidence="1">
    <location>
        <begin position="6"/>
        <end position="23"/>
    </location>
</feature>
<proteinExistence type="predicted"/>
<keyword evidence="1" id="KW-0812">Transmembrane</keyword>
<keyword evidence="1" id="KW-1133">Transmembrane helix</keyword>
<organism evidence="2 3">
    <name type="scientific">Acinetobacter chengduensis</name>
    <dbReference type="NCBI Taxonomy" id="2420890"/>
    <lineage>
        <taxon>Bacteria</taxon>
        <taxon>Pseudomonadati</taxon>
        <taxon>Pseudomonadota</taxon>
        <taxon>Gammaproteobacteria</taxon>
        <taxon>Moraxellales</taxon>
        <taxon>Moraxellaceae</taxon>
        <taxon>Acinetobacter</taxon>
    </lineage>
</organism>
<name>A0ABX9TX74_9GAMM</name>
<protein>
    <submittedName>
        <fullName evidence="2">Uncharacterized protein</fullName>
    </submittedName>
</protein>
<reference evidence="2 3" key="1">
    <citation type="submission" date="2018-09" db="EMBL/GenBank/DDBJ databases">
        <title>The draft genome of Acinetobacter sp. strains.</title>
        <authorList>
            <person name="Qin J."/>
            <person name="Feng Y."/>
            <person name="Zong Z."/>
        </authorList>
    </citation>
    <scope>NUCLEOTIDE SEQUENCE [LARGE SCALE GENOMIC DNA]</scope>
    <source>
        <strain evidence="2 3">WCHAc060005</strain>
    </source>
</reference>
<evidence type="ECO:0000313" key="2">
    <source>
        <dbReference type="EMBL" id="RLL22159.1"/>
    </source>
</evidence>